<organism evidence="2">
    <name type="scientific">uncultured Solirubrobacteraceae bacterium</name>
    <dbReference type="NCBI Taxonomy" id="1162706"/>
    <lineage>
        <taxon>Bacteria</taxon>
        <taxon>Bacillati</taxon>
        <taxon>Actinomycetota</taxon>
        <taxon>Thermoleophilia</taxon>
        <taxon>Solirubrobacterales</taxon>
        <taxon>Solirubrobacteraceae</taxon>
        <taxon>environmental samples</taxon>
    </lineage>
</organism>
<feature type="compositionally biased region" description="Basic residues" evidence="1">
    <location>
        <begin position="147"/>
        <end position="157"/>
    </location>
</feature>
<feature type="region of interest" description="Disordered" evidence="1">
    <location>
        <begin position="1"/>
        <end position="160"/>
    </location>
</feature>
<feature type="compositionally biased region" description="Low complexity" evidence="1">
    <location>
        <begin position="206"/>
        <end position="218"/>
    </location>
</feature>
<feature type="compositionally biased region" description="Basic residues" evidence="1">
    <location>
        <begin position="1"/>
        <end position="35"/>
    </location>
</feature>
<feature type="compositionally biased region" description="Basic residues" evidence="1">
    <location>
        <begin position="238"/>
        <end position="248"/>
    </location>
</feature>
<feature type="non-terminal residue" evidence="2">
    <location>
        <position position="406"/>
    </location>
</feature>
<dbReference type="GO" id="GO:0003904">
    <property type="term" value="F:deoxyribodipyrimidine photo-lyase activity"/>
    <property type="evidence" value="ECO:0007669"/>
    <property type="project" value="UniProtKB-EC"/>
</dbReference>
<reference evidence="2" key="1">
    <citation type="submission" date="2020-02" db="EMBL/GenBank/DDBJ databases">
        <authorList>
            <person name="Meier V. D."/>
        </authorList>
    </citation>
    <scope>NUCLEOTIDE SEQUENCE</scope>
    <source>
        <strain evidence="2">AVDCRST_MAG85</strain>
    </source>
</reference>
<evidence type="ECO:0000256" key="1">
    <source>
        <dbReference type="SAM" id="MobiDB-lite"/>
    </source>
</evidence>
<accession>A0A6J4SXG6</accession>
<feature type="region of interest" description="Disordered" evidence="1">
    <location>
        <begin position="191"/>
        <end position="268"/>
    </location>
</feature>
<feature type="compositionally biased region" description="Basic residues" evidence="1">
    <location>
        <begin position="44"/>
        <end position="63"/>
    </location>
</feature>
<name>A0A6J4SXG6_9ACTN</name>
<protein>
    <submittedName>
        <fullName evidence="2">Deoxyribodipyrimidine photolyase</fullName>
        <ecNumber evidence="2">4.1.99.3</ecNumber>
    </submittedName>
</protein>
<evidence type="ECO:0000313" key="2">
    <source>
        <dbReference type="EMBL" id="CAA9507833.1"/>
    </source>
</evidence>
<keyword evidence="2" id="KW-0456">Lyase</keyword>
<gene>
    <name evidence="2" type="ORF">AVDCRST_MAG85-2149</name>
</gene>
<sequence length="406" mass="44712">AARARQRAHRPARPARGRARQARRRRRAVQRRRLPVRQGARRTDRQRHRGRGHLRDRPGRHRAAQGLQPVAASLVLAPTPPRPPGAEGDPIPRTGDGVRPLPRKSGEGSDPSPELGRGADKEPADRARGSGARPGARRAGRAGGARRVARRARRRVRREALAARAARELGRGDELSSLALLPLGLPVAARVRAAGARPRHRRREGVGAAARLARLPRAQPAPPPRERPPRAAGALPRPRVRRRARAARRVAGGPHRLPARRRGDARARRHRLHAQPRPAGLRLVPHEGAAPRLAPRRGPLRAPAAVRRAGAEQRQLAVDRRHRHRPRAVLPAHVQPGAAPAALRPRRHVRPALGARAARRPRRAPRRAVADARPPVLRDGVPRPDRRPQDRARAGGRALPRRHLRL</sequence>
<feature type="compositionally biased region" description="Basic residues" evidence="1">
    <location>
        <begin position="357"/>
        <end position="366"/>
    </location>
</feature>
<dbReference type="EC" id="4.1.99.3" evidence="2"/>
<feature type="non-terminal residue" evidence="2">
    <location>
        <position position="1"/>
    </location>
</feature>
<proteinExistence type="predicted"/>
<feature type="compositionally biased region" description="Basic and acidic residues" evidence="1">
    <location>
        <begin position="380"/>
        <end position="393"/>
    </location>
</feature>
<feature type="compositionally biased region" description="Basic and acidic residues" evidence="1">
    <location>
        <begin position="117"/>
        <end position="128"/>
    </location>
</feature>
<dbReference type="AlphaFoldDB" id="A0A6J4SXG6"/>
<dbReference type="EMBL" id="CADCVT010000234">
    <property type="protein sequence ID" value="CAA9507833.1"/>
    <property type="molecule type" value="Genomic_DNA"/>
</dbReference>
<feature type="region of interest" description="Disordered" evidence="1">
    <location>
        <begin position="337"/>
        <end position="406"/>
    </location>
</feature>